<accession>A0A0A9EAK2</accession>
<organism evidence="1">
    <name type="scientific">Arundo donax</name>
    <name type="common">Giant reed</name>
    <name type="synonym">Donax arundinaceus</name>
    <dbReference type="NCBI Taxonomy" id="35708"/>
    <lineage>
        <taxon>Eukaryota</taxon>
        <taxon>Viridiplantae</taxon>
        <taxon>Streptophyta</taxon>
        <taxon>Embryophyta</taxon>
        <taxon>Tracheophyta</taxon>
        <taxon>Spermatophyta</taxon>
        <taxon>Magnoliopsida</taxon>
        <taxon>Liliopsida</taxon>
        <taxon>Poales</taxon>
        <taxon>Poaceae</taxon>
        <taxon>PACMAD clade</taxon>
        <taxon>Arundinoideae</taxon>
        <taxon>Arundineae</taxon>
        <taxon>Arundo</taxon>
    </lineage>
</organism>
<name>A0A0A9EAK2_ARUDO</name>
<proteinExistence type="predicted"/>
<dbReference type="EMBL" id="GBRH01204883">
    <property type="protein sequence ID" value="JAD93012.1"/>
    <property type="molecule type" value="Transcribed_RNA"/>
</dbReference>
<evidence type="ECO:0000313" key="1">
    <source>
        <dbReference type="EMBL" id="JAD93012.1"/>
    </source>
</evidence>
<protein>
    <submittedName>
        <fullName evidence="1">Uncharacterized protein</fullName>
    </submittedName>
</protein>
<sequence>MLNIRFRAQVCLEALITECSCNRKLAIYTRNITYQKLENPFGQFHIVIG</sequence>
<reference evidence="1" key="1">
    <citation type="submission" date="2014-09" db="EMBL/GenBank/DDBJ databases">
        <authorList>
            <person name="Magalhaes I.L.F."/>
            <person name="Oliveira U."/>
            <person name="Santos F.R."/>
            <person name="Vidigal T.H.D.A."/>
            <person name="Brescovit A.D."/>
            <person name="Santos A.J."/>
        </authorList>
    </citation>
    <scope>NUCLEOTIDE SEQUENCE</scope>
    <source>
        <tissue evidence="1">Shoot tissue taken approximately 20 cm above the soil surface</tissue>
    </source>
</reference>
<reference evidence="1" key="2">
    <citation type="journal article" date="2015" name="Data Brief">
        <title>Shoot transcriptome of the giant reed, Arundo donax.</title>
        <authorList>
            <person name="Barrero R.A."/>
            <person name="Guerrero F.D."/>
            <person name="Moolhuijzen P."/>
            <person name="Goolsby J.A."/>
            <person name="Tidwell J."/>
            <person name="Bellgard S.E."/>
            <person name="Bellgard M.I."/>
        </authorList>
    </citation>
    <scope>NUCLEOTIDE SEQUENCE</scope>
    <source>
        <tissue evidence="1">Shoot tissue taken approximately 20 cm above the soil surface</tissue>
    </source>
</reference>
<dbReference type="AlphaFoldDB" id="A0A0A9EAK2"/>